<dbReference type="Proteomes" id="UP000243605">
    <property type="component" value="Unassembled WGS sequence"/>
</dbReference>
<dbReference type="HAMAP" id="MF_01368">
    <property type="entry name" value="Ribosomal_bL17"/>
    <property type="match status" value="1"/>
</dbReference>
<evidence type="ECO:0000256" key="3">
    <source>
        <dbReference type="ARBA" id="ARBA00023274"/>
    </source>
</evidence>
<comment type="subunit">
    <text evidence="4">Part of the 50S ribosomal subunit. Contacts protein L32.</text>
</comment>
<dbReference type="Gene3D" id="3.90.1030.10">
    <property type="entry name" value="Ribosomal protein L17"/>
    <property type="match status" value="1"/>
</dbReference>
<gene>
    <name evidence="4 6" type="primary">rplQ</name>
    <name evidence="6" type="ORF">K8V35_06860</name>
    <name evidence="7" type="ORF">SAMN05192557_1045</name>
</gene>
<dbReference type="FunFam" id="3.90.1030.10:FF:000002">
    <property type="entry name" value="50S ribosomal protein L17"/>
    <property type="match status" value="1"/>
</dbReference>
<dbReference type="PANTHER" id="PTHR14413">
    <property type="entry name" value="RIBOSOMAL PROTEIN L17"/>
    <property type="match status" value="1"/>
</dbReference>
<sequence>MAYRKLGRTSDQRKAMLRNLATSLIVNERVVTTETRAKELRKIVDKLVTLGKRGDLSARRRAGETLYNVHLETEDGTEIDALQKLFSDIAPRFEDRQGGYTSIKKLGARRGDGAEQVIIEFVEGAVASEEN</sequence>
<dbReference type="NCBIfam" id="TIGR00059">
    <property type="entry name" value="L17"/>
    <property type="match status" value="1"/>
</dbReference>
<comment type="similarity">
    <text evidence="1 4 5">Belongs to the bacterial ribosomal protein bL17 family.</text>
</comment>
<dbReference type="GO" id="GO:0006412">
    <property type="term" value="P:translation"/>
    <property type="evidence" value="ECO:0007669"/>
    <property type="project" value="UniProtKB-UniRule"/>
</dbReference>
<keyword evidence="3 4" id="KW-0687">Ribonucleoprotein</keyword>
<evidence type="ECO:0000256" key="2">
    <source>
        <dbReference type="ARBA" id="ARBA00022980"/>
    </source>
</evidence>
<reference evidence="6" key="3">
    <citation type="submission" date="2021-09" db="EMBL/GenBank/DDBJ databases">
        <authorList>
            <person name="Gilroy R."/>
        </authorList>
    </citation>
    <scope>NUCLEOTIDE SEQUENCE</scope>
    <source>
        <strain evidence="6">6019</strain>
    </source>
</reference>
<evidence type="ECO:0000256" key="1">
    <source>
        <dbReference type="ARBA" id="ARBA00008777"/>
    </source>
</evidence>
<keyword evidence="8" id="KW-1185">Reference proteome</keyword>
<dbReference type="SUPFAM" id="SSF64263">
    <property type="entry name" value="Prokaryotic ribosomal protein L17"/>
    <property type="match status" value="1"/>
</dbReference>
<dbReference type="Proteomes" id="UP000763505">
    <property type="component" value="Unassembled WGS sequence"/>
</dbReference>
<dbReference type="GO" id="GO:0022625">
    <property type="term" value="C:cytosolic large ribosomal subunit"/>
    <property type="evidence" value="ECO:0007669"/>
    <property type="project" value="TreeGrafter"/>
</dbReference>
<dbReference type="OrthoDB" id="9809073at2"/>
<dbReference type="PANTHER" id="PTHR14413:SF16">
    <property type="entry name" value="LARGE RIBOSOMAL SUBUNIT PROTEIN BL17M"/>
    <property type="match status" value="1"/>
</dbReference>
<evidence type="ECO:0000313" key="7">
    <source>
        <dbReference type="EMBL" id="SEV96682.1"/>
    </source>
</evidence>
<dbReference type="AlphaFoldDB" id="A0A662Z4R4"/>
<reference evidence="7 8" key="1">
    <citation type="submission" date="2016-10" db="EMBL/GenBank/DDBJ databases">
        <authorList>
            <person name="Varghese N."/>
            <person name="Submissions S."/>
        </authorList>
    </citation>
    <scope>NUCLEOTIDE SEQUENCE [LARGE SCALE GENOMIC DNA]</scope>
    <source>
        <strain evidence="7 8">IBRC-M10081</strain>
    </source>
</reference>
<evidence type="ECO:0000313" key="6">
    <source>
        <dbReference type="EMBL" id="HJE20055.1"/>
    </source>
</evidence>
<dbReference type="EMBL" id="DYYI01000074">
    <property type="protein sequence ID" value="HJE20055.1"/>
    <property type="molecule type" value="Genomic_DNA"/>
</dbReference>
<evidence type="ECO:0000256" key="4">
    <source>
        <dbReference type="HAMAP-Rule" id="MF_01368"/>
    </source>
</evidence>
<keyword evidence="2 4" id="KW-0689">Ribosomal protein</keyword>
<dbReference type="EMBL" id="FOIT01000002">
    <property type="protein sequence ID" value="SEV96682.1"/>
    <property type="molecule type" value="Genomic_DNA"/>
</dbReference>
<dbReference type="InterPro" id="IPR036373">
    <property type="entry name" value="Ribosomal_bL17_sf"/>
</dbReference>
<protein>
    <recommendedName>
        <fullName evidence="4">Large ribosomal subunit protein bL17</fullName>
    </recommendedName>
</protein>
<accession>A0A662Z4R4</accession>
<dbReference type="InterPro" id="IPR000456">
    <property type="entry name" value="Ribosomal_bL17"/>
</dbReference>
<organism evidence="7 8">
    <name type="scientific">Aliicoccus persicus</name>
    <dbReference type="NCBI Taxonomy" id="930138"/>
    <lineage>
        <taxon>Bacteria</taxon>
        <taxon>Bacillati</taxon>
        <taxon>Bacillota</taxon>
        <taxon>Bacilli</taxon>
        <taxon>Bacillales</taxon>
        <taxon>Staphylococcaceae</taxon>
        <taxon>Aliicoccus</taxon>
    </lineage>
</organism>
<proteinExistence type="inferred from homology"/>
<reference evidence="6" key="2">
    <citation type="journal article" date="2021" name="PeerJ">
        <title>Extensive microbial diversity within the chicken gut microbiome revealed by metagenomics and culture.</title>
        <authorList>
            <person name="Gilroy R."/>
            <person name="Ravi A."/>
            <person name="Getino M."/>
            <person name="Pursley I."/>
            <person name="Horton D.L."/>
            <person name="Alikhan N.F."/>
            <person name="Baker D."/>
            <person name="Gharbi K."/>
            <person name="Hall N."/>
            <person name="Watson M."/>
            <person name="Adriaenssens E.M."/>
            <person name="Foster-Nyarko E."/>
            <person name="Jarju S."/>
            <person name="Secka A."/>
            <person name="Antonio M."/>
            <person name="Oren A."/>
            <person name="Chaudhuri R.R."/>
            <person name="La Ragione R."/>
            <person name="Hildebrand F."/>
            <person name="Pallen M.J."/>
        </authorList>
    </citation>
    <scope>NUCLEOTIDE SEQUENCE</scope>
    <source>
        <strain evidence="6">6019</strain>
    </source>
</reference>
<evidence type="ECO:0000256" key="5">
    <source>
        <dbReference type="RuleBase" id="RU000660"/>
    </source>
</evidence>
<dbReference type="RefSeq" id="WP_091474560.1">
    <property type="nucleotide sequence ID" value="NZ_FOIT01000002.1"/>
</dbReference>
<evidence type="ECO:0000313" key="8">
    <source>
        <dbReference type="Proteomes" id="UP000243605"/>
    </source>
</evidence>
<name>A0A662Z4R4_9STAP</name>
<dbReference type="Pfam" id="PF01196">
    <property type="entry name" value="Ribosomal_L17"/>
    <property type="match status" value="1"/>
</dbReference>
<dbReference type="GO" id="GO:0003735">
    <property type="term" value="F:structural constituent of ribosome"/>
    <property type="evidence" value="ECO:0007669"/>
    <property type="project" value="InterPro"/>
</dbReference>